<keyword evidence="2" id="KW-0472">Membrane</keyword>
<dbReference type="Proteomes" id="UP001597119">
    <property type="component" value="Unassembled WGS sequence"/>
</dbReference>
<gene>
    <name evidence="3" type="ORF">ACFR9U_12325</name>
</gene>
<reference evidence="3 4" key="1">
    <citation type="journal article" date="2019" name="Int. J. Syst. Evol. Microbiol.">
        <title>The Global Catalogue of Microorganisms (GCM) 10K type strain sequencing project: providing services to taxonomists for standard genome sequencing and annotation.</title>
        <authorList>
            <consortium name="The Broad Institute Genomics Platform"/>
            <consortium name="The Broad Institute Genome Sequencing Center for Infectious Disease"/>
            <person name="Wu L."/>
            <person name="Ma J."/>
        </authorList>
    </citation>
    <scope>NUCLEOTIDE SEQUENCE [LARGE SCALE GENOMIC DNA]</scope>
    <source>
        <strain evidence="3 4">CGMCC 1.12125</strain>
    </source>
</reference>
<dbReference type="EMBL" id="JBHUDJ010000006">
    <property type="protein sequence ID" value="MFD1587773.1"/>
    <property type="molecule type" value="Genomic_DNA"/>
</dbReference>
<dbReference type="InterPro" id="IPR046096">
    <property type="entry name" value="DUF6114"/>
</dbReference>
<dbReference type="RefSeq" id="WP_247380679.1">
    <property type="nucleotide sequence ID" value="NZ_JALLGV010000008.1"/>
</dbReference>
<sequence>MSLSSTQSGDGAVSETEASMTGDETITFGEWRATRPFWGALALIAGGLVIAWPSLQFLLQTSMLQSQSVVSLGVVVGALLVFLGVGVLTRPEYSTAIGLAGLVLATISFPVAFGGLLVGMVVASVGSILCFAWTPADENVPVAE</sequence>
<keyword evidence="4" id="KW-1185">Reference proteome</keyword>
<feature type="transmembrane region" description="Helical" evidence="2">
    <location>
        <begin position="101"/>
        <end position="134"/>
    </location>
</feature>
<accession>A0ABD6CBX0</accession>
<feature type="transmembrane region" description="Helical" evidence="2">
    <location>
        <begin position="69"/>
        <end position="89"/>
    </location>
</feature>
<dbReference type="AlphaFoldDB" id="A0ABD6CBX0"/>
<keyword evidence="2" id="KW-1133">Transmembrane helix</keyword>
<name>A0ABD6CBX0_9EURY</name>
<evidence type="ECO:0000256" key="2">
    <source>
        <dbReference type="SAM" id="Phobius"/>
    </source>
</evidence>
<feature type="transmembrane region" description="Helical" evidence="2">
    <location>
        <begin position="37"/>
        <end position="57"/>
    </location>
</feature>
<protein>
    <submittedName>
        <fullName evidence="3">DUF6114 domain-containing protein</fullName>
    </submittedName>
</protein>
<organism evidence="3 4">
    <name type="scientific">Halorientalis brevis</name>
    <dbReference type="NCBI Taxonomy" id="1126241"/>
    <lineage>
        <taxon>Archaea</taxon>
        <taxon>Methanobacteriati</taxon>
        <taxon>Methanobacteriota</taxon>
        <taxon>Stenosarchaea group</taxon>
        <taxon>Halobacteria</taxon>
        <taxon>Halobacteriales</taxon>
        <taxon>Haloarculaceae</taxon>
        <taxon>Halorientalis</taxon>
    </lineage>
</organism>
<proteinExistence type="predicted"/>
<feature type="region of interest" description="Disordered" evidence="1">
    <location>
        <begin position="1"/>
        <end position="21"/>
    </location>
</feature>
<evidence type="ECO:0000313" key="4">
    <source>
        <dbReference type="Proteomes" id="UP001597119"/>
    </source>
</evidence>
<evidence type="ECO:0000256" key="1">
    <source>
        <dbReference type="SAM" id="MobiDB-lite"/>
    </source>
</evidence>
<evidence type="ECO:0000313" key="3">
    <source>
        <dbReference type="EMBL" id="MFD1587773.1"/>
    </source>
</evidence>
<keyword evidence="2" id="KW-0812">Transmembrane</keyword>
<comment type="caution">
    <text evidence="3">The sequence shown here is derived from an EMBL/GenBank/DDBJ whole genome shotgun (WGS) entry which is preliminary data.</text>
</comment>
<dbReference type="Pfam" id="PF19609">
    <property type="entry name" value="DUF6114"/>
    <property type="match status" value="1"/>
</dbReference>